<dbReference type="SUPFAM" id="SSF46689">
    <property type="entry name" value="Homeodomain-like"/>
    <property type="match status" value="1"/>
</dbReference>
<keyword evidence="4" id="KW-0472">Membrane</keyword>
<evidence type="ECO:0000259" key="5">
    <source>
        <dbReference type="PROSITE" id="PS01124"/>
    </source>
</evidence>
<dbReference type="GO" id="GO:0043565">
    <property type="term" value="F:sequence-specific DNA binding"/>
    <property type="evidence" value="ECO:0007669"/>
    <property type="project" value="InterPro"/>
</dbReference>
<dbReference type="PANTHER" id="PTHR43280:SF29">
    <property type="entry name" value="ARAC-FAMILY TRANSCRIPTIONAL REGULATOR"/>
    <property type="match status" value="1"/>
</dbReference>
<feature type="transmembrane region" description="Helical" evidence="4">
    <location>
        <begin position="97"/>
        <end position="116"/>
    </location>
</feature>
<keyword evidence="2" id="KW-0238">DNA-binding</keyword>
<feature type="transmembrane region" description="Helical" evidence="4">
    <location>
        <begin position="197"/>
        <end position="216"/>
    </location>
</feature>
<accession>A0A3N4MD09</accession>
<feature type="transmembrane region" description="Helical" evidence="4">
    <location>
        <begin position="122"/>
        <end position="143"/>
    </location>
</feature>
<name>A0A3N4MD09_9BACT</name>
<dbReference type="InterPro" id="IPR010982">
    <property type="entry name" value="Lambda_DNA-bd_dom_sf"/>
</dbReference>
<keyword evidence="1" id="KW-0805">Transcription regulation</keyword>
<evidence type="ECO:0000256" key="1">
    <source>
        <dbReference type="ARBA" id="ARBA00023015"/>
    </source>
</evidence>
<keyword evidence="3" id="KW-0804">Transcription</keyword>
<dbReference type="SMART" id="SM00342">
    <property type="entry name" value="HTH_ARAC"/>
    <property type="match status" value="1"/>
</dbReference>
<dbReference type="PROSITE" id="PS01124">
    <property type="entry name" value="HTH_ARAC_FAMILY_2"/>
    <property type="match status" value="1"/>
</dbReference>
<dbReference type="Gene3D" id="1.10.10.60">
    <property type="entry name" value="Homeodomain-like"/>
    <property type="match status" value="2"/>
</dbReference>
<feature type="domain" description="HTH araC/xylS-type" evidence="5">
    <location>
        <begin position="250"/>
        <end position="358"/>
    </location>
</feature>
<sequence length="364" mass="41614">MPLFVTVFLWLFFAAAANGTLMSVILLRHPQKKQHLLGWLILLLSLSLFTYVFNMFYGRVSWNPGSIVAWMIISLMGPLLLLYTAREYNLPYNKKPALLCLLPTAYLLVQILLFPFLGRKAILLPGAYTAFGTTALLIVYCGISARFYQKYAPNVEVAAGILQYRVKTLKYLLIFTLCFALSLIMYVAALVNNEPDVMYYAMVVKFIMTVGIYFTVYQKLVLANSLQKETPAETPGRKYKTSALRTETQEYIVRRLQKVMQERQLFLQPDIRMKELADELGTSTNYLSQTVNEKMQLSFPDYINALRVNHAKHLICSQENNDLKMQEVYAQSGFANKTTFNKAFKDITGMTPTEYRAKYNVAAS</sequence>
<evidence type="ECO:0000256" key="4">
    <source>
        <dbReference type="SAM" id="Phobius"/>
    </source>
</evidence>
<keyword evidence="4" id="KW-1133">Transmembrane helix</keyword>
<evidence type="ECO:0000256" key="3">
    <source>
        <dbReference type="ARBA" id="ARBA00023163"/>
    </source>
</evidence>
<reference evidence="7" key="1">
    <citation type="submission" date="2018-11" db="EMBL/GenBank/DDBJ databases">
        <title>Chitinophaga lutea sp.nov., isolate from arsenic contaminated soil.</title>
        <authorList>
            <person name="Zong Y."/>
        </authorList>
    </citation>
    <scope>NUCLEOTIDE SEQUENCE [LARGE SCALE GENOMIC DNA]</scope>
    <source>
        <strain evidence="7">YLT18</strain>
    </source>
</reference>
<dbReference type="AlphaFoldDB" id="A0A3N4MD09"/>
<feature type="transmembrane region" description="Helical" evidence="4">
    <location>
        <begin position="6"/>
        <end position="27"/>
    </location>
</feature>
<dbReference type="Pfam" id="PF12833">
    <property type="entry name" value="HTH_18"/>
    <property type="match status" value="1"/>
</dbReference>
<protein>
    <submittedName>
        <fullName evidence="6">AraC family transcriptional regulator</fullName>
    </submittedName>
</protein>
<keyword evidence="7" id="KW-1185">Reference proteome</keyword>
<keyword evidence="4" id="KW-0812">Transmembrane</keyword>
<dbReference type="OrthoDB" id="9779074at2"/>
<dbReference type="Proteomes" id="UP000279089">
    <property type="component" value="Unassembled WGS sequence"/>
</dbReference>
<evidence type="ECO:0000313" key="7">
    <source>
        <dbReference type="Proteomes" id="UP000279089"/>
    </source>
</evidence>
<proteinExistence type="predicted"/>
<organism evidence="6 7">
    <name type="scientific">Chitinophaga barathri</name>
    <dbReference type="NCBI Taxonomy" id="1647451"/>
    <lineage>
        <taxon>Bacteria</taxon>
        <taxon>Pseudomonadati</taxon>
        <taxon>Bacteroidota</taxon>
        <taxon>Chitinophagia</taxon>
        <taxon>Chitinophagales</taxon>
        <taxon>Chitinophagaceae</taxon>
        <taxon>Chitinophaga</taxon>
    </lineage>
</organism>
<comment type="caution">
    <text evidence="6">The sequence shown here is derived from an EMBL/GenBank/DDBJ whole genome shotgun (WGS) entry which is preliminary data.</text>
</comment>
<evidence type="ECO:0000256" key="2">
    <source>
        <dbReference type="ARBA" id="ARBA00023125"/>
    </source>
</evidence>
<dbReference type="EMBL" id="RMBX01000021">
    <property type="protein sequence ID" value="RPD37940.1"/>
    <property type="molecule type" value="Genomic_DNA"/>
</dbReference>
<dbReference type="PANTHER" id="PTHR43280">
    <property type="entry name" value="ARAC-FAMILY TRANSCRIPTIONAL REGULATOR"/>
    <property type="match status" value="1"/>
</dbReference>
<dbReference type="GO" id="GO:0003700">
    <property type="term" value="F:DNA-binding transcription factor activity"/>
    <property type="evidence" value="ECO:0007669"/>
    <property type="project" value="InterPro"/>
</dbReference>
<feature type="transmembrane region" description="Helical" evidence="4">
    <location>
        <begin position="36"/>
        <end position="55"/>
    </location>
</feature>
<dbReference type="InterPro" id="IPR009057">
    <property type="entry name" value="Homeodomain-like_sf"/>
</dbReference>
<dbReference type="SUPFAM" id="SSF47413">
    <property type="entry name" value="lambda repressor-like DNA-binding domains"/>
    <property type="match status" value="1"/>
</dbReference>
<evidence type="ECO:0000313" key="6">
    <source>
        <dbReference type="EMBL" id="RPD37940.1"/>
    </source>
</evidence>
<dbReference type="InterPro" id="IPR018060">
    <property type="entry name" value="HTH_AraC"/>
</dbReference>
<feature type="transmembrane region" description="Helical" evidence="4">
    <location>
        <begin position="171"/>
        <end position="191"/>
    </location>
</feature>
<feature type="transmembrane region" description="Helical" evidence="4">
    <location>
        <begin position="67"/>
        <end position="85"/>
    </location>
</feature>
<dbReference type="RefSeq" id="WP_120519429.1">
    <property type="nucleotide sequence ID" value="NZ_QXZY01000020.1"/>
</dbReference>
<gene>
    <name evidence="6" type="ORF">EG028_27350</name>
</gene>